<evidence type="ECO:0000256" key="1">
    <source>
        <dbReference type="SAM" id="MobiDB-lite"/>
    </source>
</evidence>
<dbReference type="EMBL" id="UINC01080051">
    <property type="protein sequence ID" value="SVC22639.1"/>
    <property type="molecule type" value="Genomic_DNA"/>
</dbReference>
<gene>
    <name evidence="2" type="ORF">METZ01_LOCUS275493</name>
</gene>
<reference evidence="2" key="1">
    <citation type="submission" date="2018-05" db="EMBL/GenBank/DDBJ databases">
        <authorList>
            <person name="Lanie J.A."/>
            <person name="Ng W.-L."/>
            <person name="Kazmierczak K.M."/>
            <person name="Andrzejewski T.M."/>
            <person name="Davidsen T.M."/>
            <person name="Wayne K.J."/>
            <person name="Tettelin H."/>
            <person name="Glass J.I."/>
            <person name="Rusch D."/>
            <person name="Podicherti R."/>
            <person name="Tsui H.-C.T."/>
            <person name="Winkler M.E."/>
        </authorList>
    </citation>
    <scope>NUCLEOTIDE SEQUENCE</scope>
</reference>
<feature type="region of interest" description="Disordered" evidence="1">
    <location>
        <begin position="120"/>
        <end position="148"/>
    </location>
</feature>
<sequence>VALYLFRPLPLADEQTTTDEDEGILGRLGSAWADLRVDKEDRNALREDLYTSVAQGLQAATPPYVQFVDQTSFVGGLSSAGLDPLAVTGADALEAAHAAGYPVLLMGRFTQVFTNDTGSKKEKKAYTTKKQSYTNSEGKKKKRRVSKKAYTYKERSKRRTATCTFVFQLLDTATGEVLHGAELKSKSKDSVFYVNWDNFDGVPPGKLYRRMEDGKYTSLDTSHFDTRSLLKGKWELYDSALADIGSQIVAEVAAALSEYEPPSQAVAVAGN</sequence>
<dbReference type="AlphaFoldDB" id="A0A382KEK7"/>
<organism evidence="2">
    <name type="scientific">marine metagenome</name>
    <dbReference type="NCBI Taxonomy" id="408172"/>
    <lineage>
        <taxon>unclassified sequences</taxon>
        <taxon>metagenomes</taxon>
        <taxon>ecological metagenomes</taxon>
    </lineage>
</organism>
<protein>
    <submittedName>
        <fullName evidence="2">Uncharacterized protein</fullName>
    </submittedName>
</protein>
<feature type="non-terminal residue" evidence="2">
    <location>
        <position position="1"/>
    </location>
</feature>
<proteinExistence type="predicted"/>
<name>A0A382KEK7_9ZZZZ</name>
<accession>A0A382KEK7</accession>
<evidence type="ECO:0000313" key="2">
    <source>
        <dbReference type="EMBL" id="SVC22639.1"/>
    </source>
</evidence>